<evidence type="ECO:0000256" key="7">
    <source>
        <dbReference type="ARBA" id="ARBA00023136"/>
    </source>
</evidence>
<dbReference type="RefSeq" id="WP_074865632.1">
    <property type="nucleotide sequence ID" value="NZ_FOAS01000004.1"/>
</dbReference>
<dbReference type="PANTHER" id="PTHR30625:SF15">
    <property type="entry name" value="BIOPOLYMER TRANSPORT PROTEIN EXBB"/>
    <property type="match status" value="1"/>
</dbReference>
<dbReference type="InterPro" id="IPR050790">
    <property type="entry name" value="ExbB/TolQ_transport"/>
</dbReference>
<evidence type="ECO:0000256" key="6">
    <source>
        <dbReference type="ARBA" id="ARBA00022989"/>
    </source>
</evidence>
<feature type="domain" description="MotA/TolQ/ExbB proton channel" evidence="10">
    <location>
        <begin position="80"/>
        <end position="178"/>
    </location>
</feature>
<keyword evidence="6 9" id="KW-1133">Transmembrane helix</keyword>
<proteinExistence type="inferred from homology"/>
<dbReference type="GO" id="GO:0017038">
    <property type="term" value="P:protein import"/>
    <property type="evidence" value="ECO:0007669"/>
    <property type="project" value="TreeGrafter"/>
</dbReference>
<keyword evidence="3" id="KW-1003">Cell membrane</keyword>
<dbReference type="GO" id="GO:0005886">
    <property type="term" value="C:plasma membrane"/>
    <property type="evidence" value="ECO:0007669"/>
    <property type="project" value="UniProtKB-SubCell"/>
</dbReference>
<evidence type="ECO:0000256" key="9">
    <source>
        <dbReference type="SAM" id="Phobius"/>
    </source>
</evidence>
<reference evidence="11 12" key="1">
    <citation type="submission" date="2016-10" db="EMBL/GenBank/DDBJ databases">
        <authorList>
            <person name="de Groot N.N."/>
        </authorList>
    </citation>
    <scope>NUCLEOTIDE SEQUENCE [LARGE SCALE GENOMIC DNA]</scope>
    <source>
        <strain evidence="11 12">JCM 19513</strain>
    </source>
</reference>
<feature type="transmembrane region" description="Helical" evidence="9">
    <location>
        <begin position="151"/>
        <end position="176"/>
    </location>
</feature>
<gene>
    <name evidence="11" type="ORF">SAMN05216214_10416</name>
</gene>
<evidence type="ECO:0000259" key="10">
    <source>
        <dbReference type="Pfam" id="PF01618"/>
    </source>
</evidence>
<keyword evidence="12" id="KW-1185">Reference proteome</keyword>
<evidence type="ECO:0000256" key="8">
    <source>
        <dbReference type="RuleBase" id="RU004057"/>
    </source>
</evidence>
<organism evidence="11 12">
    <name type="scientific">Atopomonas hussainii</name>
    <dbReference type="NCBI Taxonomy" id="1429083"/>
    <lineage>
        <taxon>Bacteria</taxon>
        <taxon>Pseudomonadati</taxon>
        <taxon>Pseudomonadota</taxon>
        <taxon>Gammaproteobacteria</taxon>
        <taxon>Pseudomonadales</taxon>
        <taxon>Pseudomonadaceae</taxon>
        <taxon>Atopomonas</taxon>
    </lineage>
</organism>
<name>A0A1H7IMX5_9GAMM</name>
<keyword evidence="4 9" id="KW-0812">Transmembrane</keyword>
<keyword evidence="5 8" id="KW-0653">Protein transport</keyword>
<dbReference type="InterPro" id="IPR002898">
    <property type="entry name" value="MotA_ExbB_proton_chnl"/>
</dbReference>
<protein>
    <submittedName>
        <fullName evidence="11">Biopolymer transport protein ExbB</fullName>
    </submittedName>
</protein>
<feature type="transmembrane region" description="Helical" evidence="9">
    <location>
        <begin position="106"/>
        <end position="131"/>
    </location>
</feature>
<dbReference type="Proteomes" id="UP000185766">
    <property type="component" value="Unassembled WGS sequence"/>
</dbReference>
<evidence type="ECO:0000256" key="5">
    <source>
        <dbReference type="ARBA" id="ARBA00022927"/>
    </source>
</evidence>
<evidence type="ECO:0000256" key="2">
    <source>
        <dbReference type="ARBA" id="ARBA00022448"/>
    </source>
</evidence>
<accession>A0A1H7IMX5</accession>
<dbReference type="Pfam" id="PF01618">
    <property type="entry name" value="MotA_ExbB"/>
    <property type="match status" value="1"/>
</dbReference>
<dbReference type="STRING" id="1429083.GCA_001885685_02598"/>
<evidence type="ECO:0000256" key="3">
    <source>
        <dbReference type="ARBA" id="ARBA00022475"/>
    </source>
</evidence>
<keyword evidence="2 8" id="KW-0813">Transport</keyword>
<dbReference type="EMBL" id="FOAS01000004">
    <property type="protein sequence ID" value="SEK63853.1"/>
    <property type="molecule type" value="Genomic_DNA"/>
</dbReference>
<evidence type="ECO:0000256" key="4">
    <source>
        <dbReference type="ARBA" id="ARBA00022692"/>
    </source>
</evidence>
<dbReference type="AlphaFoldDB" id="A0A1H7IMX5"/>
<feature type="transmembrane region" description="Helical" evidence="9">
    <location>
        <begin position="12"/>
        <end position="33"/>
    </location>
</feature>
<evidence type="ECO:0000256" key="1">
    <source>
        <dbReference type="ARBA" id="ARBA00004651"/>
    </source>
</evidence>
<comment type="subcellular location">
    <subcellularLocation>
        <location evidence="1">Cell membrane</location>
        <topology evidence="1">Multi-pass membrane protein</topology>
    </subcellularLocation>
    <subcellularLocation>
        <location evidence="8">Membrane</location>
        <topology evidence="8">Multi-pass membrane protein</topology>
    </subcellularLocation>
</comment>
<keyword evidence="7 9" id="KW-0472">Membrane</keyword>
<comment type="similarity">
    <text evidence="8">Belongs to the exbB/tolQ family.</text>
</comment>
<evidence type="ECO:0000313" key="12">
    <source>
        <dbReference type="Proteomes" id="UP000185766"/>
    </source>
</evidence>
<evidence type="ECO:0000313" key="11">
    <source>
        <dbReference type="EMBL" id="SEK63853.1"/>
    </source>
</evidence>
<dbReference type="PANTHER" id="PTHR30625">
    <property type="entry name" value="PROTEIN TOLQ"/>
    <property type="match status" value="1"/>
</dbReference>
<sequence length="223" mass="24241">MLPQWFVAMGPVAWPLLACSVLVLVLAVERLVLFSQLSLCSRAQEKQLLTLCQSARFAQAQLPTRSWAKGVALLLAHRQLAQPQREEVLGCWLMEERQRQTRHLRLLQLLGVLAPMLGLLGTVLGMLDMFADIATTDKPVTPALLADGLWQALYTTAWGMLIAVPALGVGQGFSLWSNLYLDRLQALLNRCQLALAGLSLDLSSKPVAVEAPAPVVPGKVATA</sequence>